<accession>A0A084AI38</accession>
<evidence type="ECO:0000256" key="3">
    <source>
        <dbReference type="PROSITE-ProRule" id="PRU00267"/>
    </source>
</evidence>
<proteinExistence type="predicted"/>
<dbReference type="PROSITE" id="PS50118">
    <property type="entry name" value="HMG_BOX_2"/>
    <property type="match status" value="1"/>
</dbReference>
<dbReference type="GO" id="GO:0000978">
    <property type="term" value="F:RNA polymerase II cis-regulatory region sequence-specific DNA binding"/>
    <property type="evidence" value="ECO:0007669"/>
    <property type="project" value="TreeGrafter"/>
</dbReference>
<dbReference type="AlphaFoldDB" id="A0A084AI38"/>
<dbReference type="PANTHER" id="PTHR45789">
    <property type="entry name" value="FI18025P1"/>
    <property type="match status" value="1"/>
</dbReference>
<dbReference type="InterPro" id="IPR036910">
    <property type="entry name" value="HMG_box_dom_sf"/>
</dbReference>
<gene>
    <name evidence="6" type="ORF">S7711_08208</name>
</gene>
<dbReference type="CDD" id="cd01389">
    <property type="entry name" value="HMG-box_ROX1-like"/>
    <property type="match status" value="1"/>
</dbReference>
<organism evidence="6 7">
    <name type="scientific">Stachybotrys chartarum (strain CBS 109288 / IBT 7711)</name>
    <name type="common">Toxic black mold</name>
    <name type="synonym">Stilbospora chartarum</name>
    <dbReference type="NCBI Taxonomy" id="1280523"/>
    <lineage>
        <taxon>Eukaryota</taxon>
        <taxon>Fungi</taxon>
        <taxon>Dikarya</taxon>
        <taxon>Ascomycota</taxon>
        <taxon>Pezizomycotina</taxon>
        <taxon>Sordariomycetes</taxon>
        <taxon>Hypocreomycetidae</taxon>
        <taxon>Hypocreales</taxon>
        <taxon>Stachybotryaceae</taxon>
        <taxon>Stachybotrys</taxon>
    </lineage>
</organism>
<dbReference type="PANTHER" id="PTHR45789:SF2">
    <property type="entry name" value="FI18025P1"/>
    <property type="match status" value="1"/>
</dbReference>
<reference evidence="6 7" key="1">
    <citation type="journal article" date="2014" name="BMC Genomics">
        <title>Comparative genome sequencing reveals chemotype-specific gene clusters in the toxigenic black mold Stachybotrys.</title>
        <authorList>
            <person name="Semeiks J."/>
            <person name="Borek D."/>
            <person name="Otwinowski Z."/>
            <person name="Grishin N.V."/>
        </authorList>
    </citation>
    <scope>NUCLEOTIDE SEQUENCE [LARGE SCALE GENOMIC DNA]</scope>
    <source>
        <strain evidence="7">CBS 109288 / IBT 7711</strain>
    </source>
</reference>
<keyword evidence="1 3" id="KW-0238">DNA-binding</keyword>
<dbReference type="Pfam" id="PF00505">
    <property type="entry name" value="HMG_box"/>
    <property type="match status" value="1"/>
</dbReference>
<dbReference type="GO" id="GO:0005634">
    <property type="term" value="C:nucleus"/>
    <property type="evidence" value="ECO:0007669"/>
    <property type="project" value="UniProtKB-UniRule"/>
</dbReference>
<evidence type="ECO:0000256" key="1">
    <source>
        <dbReference type="ARBA" id="ARBA00023125"/>
    </source>
</evidence>
<dbReference type="Proteomes" id="UP000028045">
    <property type="component" value="Unassembled WGS sequence"/>
</dbReference>
<dbReference type="EMBL" id="KL648719">
    <property type="protein sequence ID" value="KEY64967.1"/>
    <property type="molecule type" value="Genomic_DNA"/>
</dbReference>
<dbReference type="HOGENOM" id="CLU_659183_0_0_1"/>
<sequence length="417" mass="46431">MAIDLPLTEEDFDNLPYTSLKKGQHLNNHISSNDQLLGPCDIKGFDSLPAVKSVGVTTRSGRTTGKAAGLHGVKEGRIERNKTKRDAFARLTKALSEIATEHPQLPVNDASSFAHRSIGERRNAATVDGKIKRPLNAFMLYRKTYQEVAKTQCSKNNHQHVSTICGTSWRELEPVSVRRRFEQLAQVEKEMHAEAHPGYKYIPVSCRKSRPDAGLDSASATGTSDVDDDYGNRRQDRTSRRKRTPKRQRVRDTRSPAYDAYTPEAHHSGAMGPDPGSGGGIWLTPNRSQNSFVEGQPHGAVPIMYGSPGFHGYEHQMGMPAQGFTYPEPSINNHMRPMVSNNDPYFPGYGMLNVPWNNLNPNMSFPDPQTGWQPQPFANPVPQWNIPGTEHDQYLADGTGWVVEDVTKQVDELFNGL</sequence>
<feature type="domain" description="HMG box" evidence="5">
    <location>
        <begin position="131"/>
        <end position="200"/>
    </location>
</feature>
<protein>
    <recommendedName>
        <fullName evidence="5">HMG box domain-containing protein</fullName>
    </recommendedName>
</protein>
<feature type="compositionally biased region" description="Basic residues" evidence="4">
    <location>
        <begin position="239"/>
        <end position="249"/>
    </location>
</feature>
<dbReference type="InterPro" id="IPR051356">
    <property type="entry name" value="SOX/SOX-like_TF"/>
</dbReference>
<dbReference type="SMART" id="SM00398">
    <property type="entry name" value="HMG"/>
    <property type="match status" value="1"/>
</dbReference>
<dbReference type="InterPro" id="IPR009071">
    <property type="entry name" value="HMG_box_dom"/>
</dbReference>
<name>A0A084AI38_STACB</name>
<dbReference type="SUPFAM" id="SSF47095">
    <property type="entry name" value="HMG-box"/>
    <property type="match status" value="1"/>
</dbReference>
<dbReference type="OrthoDB" id="2307332at2759"/>
<keyword evidence="7" id="KW-1185">Reference proteome</keyword>
<evidence type="ECO:0000256" key="2">
    <source>
        <dbReference type="ARBA" id="ARBA00023242"/>
    </source>
</evidence>
<evidence type="ECO:0000313" key="7">
    <source>
        <dbReference type="Proteomes" id="UP000028045"/>
    </source>
</evidence>
<dbReference type="GO" id="GO:0000981">
    <property type="term" value="F:DNA-binding transcription factor activity, RNA polymerase II-specific"/>
    <property type="evidence" value="ECO:0007669"/>
    <property type="project" value="TreeGrafter"/>
</dbReference>
<feature type="DNA-binding region" description="HMG box" evidence="3">
    <location>
        <begin position="131"/>
        <end position="200"/>
    </location>
</feature>
<keyword evidence="2 3" id="KW-0539">Nucleus</keyword>
<feature type="region of interest" description="Disordered" evidence="4">
    <location>
        <begin position="210"/>
        <end position="283"/>
    </location>
</feature>
<dbReference type="Gene3D" id="1.10.30.10">
    <property type="entry name" value="High mobility group box domain"/>
    <property type="match status" value="1"/>
</dbReference>
<evidence type="ECO:0000256" key="4">
    <source>
        <dbReference type="SAM" id="MobiDB-lite"/>
    </source>
</evidence>
<evidence type="ECO:0000259" key="5">
    <source>
        <dbReference type="PROSITE" id="PS50118"/>
    </source>
</evidence>
<evidence type="ECO:0000313" key="6">
    <source>
        <dbReference type="EMBL" id="KEY64967.1"/>
    </source>
</evidence>